<dbReference type="PANTHER" id="PTHR35605:SF1">
    <property type="entry name" value="ECP2 EFFECTOR PROTEIN DOMAIN-CONTAINING PROTEIN-RELATED"/>
    <property type="match status" value="1"/>
</dbReference>
<evidence type="ECO:0000313" key="1">
    <source>
        <dbReference type="EMBL" id="KAK4646142.1"/>
    </source>
</evidence>
<dbReference type="RefSeq" id="XP_062735118.1">
    <property type="nucleotide sequence ID" value="XM_062876520.1"/>
</dbReference>
<dbReference type="PANTHER" id="PTHR35605">
    <property type="entry name" value="ECP2 EFFECTOR PROTEIN DOMAIN-CONTAINING PROTEIN-RELATED"/>
    <property type="match status" value="1"/>
</dbReference>
<dbReference type="EMBL" id="JAFFGZ010000004">
    <property type="protein sequence ID" value="KAK4646142.1"/>
    <property type="molecule type" value="Genomic_DNA"/>
</dbReference>
<reference evidence="1 2" key="1">
    <citation type="journal article" date="2023" name="bioRxiv">
        <title>High-quality genome assemblies of four members of thePodospora anserinaspecies complex.</title>
        <authorList>
            <person name="Ament-Velasquez S.L."/>
            <person name="Vogan A.A."/>
            <person name="Wallerman O."/>
            <person name="Hartmann F."/>
            <person name="Gautier V."/>
            <person name="Silar P."/>
            <person name="Giraud T."/>
            <person name="Johannesson H."/>
        </authorList>
    </citation>
    <scope>NUCLEOTIDE SEQUENCE [LARGE SCALE GENOMIC DNA]</scope>
    <source>
        <strain evidence="1 2">CBS 112042</strain>
    </source>
</reference>
<keyword evidence="2" id="KW-1185">Reference proteome</keyword>
<proteinExistence type="predicted"/>
<gene>
    <name evidence="1" type="ORF">QC761_207765</name>
</gene>
<organism evidence="1 2">
    <name type="scientific">Podospora bellae-mahoneyi</name>
    <dbReference type="NCBI Taxonomy" id="2093777"/>
    <lineage>
        <taxon>Eukaryota</taxon>
        <taxon>Fungi</taxon>
        <taxon>Dikarya</taxon>
        <taxon>Ascomycota</taxon>
        <taxon>Pezizomycotina</taxon>
        <taxon>Sordariomycetes</taxon>
        <taxon>Sordariomycetidae</taxon>
        <taxon>Sordariales</taxon>
        <taxon>Podosporaceae</taxon>
        <taxon>Podospora</taxon>
    </lineage>
</organism>
<dbReference type="Proteomes" id="UP001322138">
    <property type="component" value="Unassembled WGS sequence"/>
</dbReference>
<evidence type="ECO:0008006" key="3">
    <source>
        <dbReference type="Google" id="ProtNLM"/>
    </source>
</evidence>
<dbReference type="GeneID" id="87896002"/>
<comment type="caution">
    <text evidence="1">The sequence shown here is derived from an EMBL/GenBank/DDBJ whole genome shotgun (WGS) entry which is preliminary data.</text>
</comment>
<name>A0ABR0FS64_9PEZI</name>
<evidence type="ECO:0000313" key="2">
    <source>
        <dbReference type="Proteomes" id="UP001322138"/>
    </source>
</evidence>
<sequence length="212" mass="23746">MLIERLYVKEQQDFRPMSSPRFISGSCPRWQQRAAPASRAPNQYLYPWFPPALGPSPLFQTIKHTLTICTMISILTIVASALAFSSVAYSAPAELATSNGTATVSDYTVYYECNPSNLKWAEIKNIQIGRDYLNGLPGKAKIAGGKHCDRVSCSYNSAIFYCNDDDNEKEVEWERLAEFTSLLLDKCGDQSVVKGRVFDRPNWHTEVQGEAC</sequence>
<accession>A0ABR0FS64</accession>
<protein>
    <recommendedName>
        <fullName evidence="3">Ecp2 effector protein domain-containing protein</fullName>
    </recommendedName>
</protein>